<feature type="compositionally biased region" description="Acidic residues" evidence="1">
    <location>
        <begin position="56"/>
        <end position="69"/>
    </location>
</feature>
<organism evidence="2 3">
    <name type="scientific">Russula ochroleuca</name>
    <dbReference type="NCBI Taxonomy" id="152965"/>
    <lineage>
        <taxon>Eukaryota</taxon>
        <taxon>Fungi</taxon>
        <taxon>Dikarya</taxon>
        <taxon>Basidiomycota</taxon>
        <taxon>Agaricomycotina</taxon>
        <taxon>Agaricomycetes</taxon>
        <taxon>Russulales</taxon>
        <taxon>Russulaceae</taxon>
        <taxon>Russula</taxon>
    </lineage>
</organism>
<evidence type="ECO:0000313" key="2">
    <source>
        <dbReference type="EMBL" id="KAF8479533.1"/>
    </source>
</evidence>
<dbReference type="PANTHER" id="PTHR33129">
    <property type="entry name" value="PROTEIN KINASE DOMAIN-CONTAINING PROTEIN-RELATED"/>
    <property type="match status" value="1"/>
</dbReference>
<feature type="region of interest" description="Disordered" evidence="1">
    <location>
        <begin position="50"/>
        <end position="69"/>
    </location>
</feature>
<dbReference type="Proteomes" id="UP000759537">
    <property type="component" value="Unassembled WGS sequence"/>
</dbReference>
<evidence type="ECO:0008006" key="4">
    <source>
        <dbReference type="Google" id="ProtNLM"/>
    </source>
</evidence>
<accession>A0A9P5MVB8</accession>
<dbReference type="EMBL" id="WHVB01000009">
    <property type="protein sequence ID" value="KAF8479533.1"/>
    <property type="molecule type" value="Genomic_DNA"/>
</dbReference>
<name>A0A9P5MVB8_9AGAM</name>
<dbReference type="OrthoDB" id="2340858at2759"/>
<evidence type="ECO:0000256" key="1">
    <source>
        <dbReference type="SAM" id="MobiDB-lite"/>
    </source>
</evidence>
<keyword evidence="3" id="KW-1185">Reference proteome</keyword>
<protein>
    <recommendedName>
        <fullName evidence="4">Crinkler (CRN) family protein</fullName>
    </recommendedName>
</protein>
<reference evidence="2" key="1">
    <citation type="submission" date="2019-10" db="EMBL/GenBank/DDBJ databases">
        <authorList>
            <consortium name="DOE Joint Genome Institute"/>
            <person name="Kuo A."/>
            <person name="Miyauchi S."/>
            <person name="Kiss E."/>
            <person name="Drula E."/>
            <person name="Kohler A."/>
            <person name="Sanchez-Garcia M."/>
            <person name="Andreopoulos B."/>
            <person name="Barry K.W."/>
            <person name="Bonito G."/>
            <person name="Buee M."/>
            <person name="Carver A."/>
            <person name="Chen C."/>
            <person name="Cichocki N."/>
            <person name="Clum A."/>
            <person name="Culley D."/>
            <person name="Crous P.W."/>
            <person name="Fauchery L."/>
            <person name="Girlanda M."/>
            <person name="Hayes R."/>
            <person name="Keri Z."/>
            <person name="LaButti K."/>
            <person name="Lipzen A."/>
            <person name="Lombard V."/>
            <person name="Magnuson J."/>
            <person name="Maillard F."/>
            <person name="Morin E."/>
            <person name="Murat C."/>
            <person name="Nolan M."/>
            <person name="Ohm R."/>
            <person name="Pangilinan J."/>
            <person name="Pereira M."/>
            <person name="Perotto S."/>
            <person name="Peter M."/>
            <person name="Riley R."/>
            <person name="Sitrit Y."/>
            <person name="Stielow B."/>
            <person name="Szollosi G."/>
            <person name="Zifcakova L."/>
            <person name="Stursova M."/>
            <person name="Spatafora J.W."/>
            <person name="Tedersoo L."/>
            <person name="Vaario L.-M."/>
            <person name="Yamada A."/>
            <person name="Yan M."/>
            <person name="Wang P."/>
            <person name="Xu J."/>
            <person name="Bruns T."/>
            <person name="Baldrian P."/>
            <person name="Vilgalys R."/>
            <person name="Henrissat B."/>
            <person name="Grigoriev I.V."/>
            <person name="Hibbett D."/>
            <person name="Nagy L.G."/>
            <person name="Martin F.M."/>
        </authorList>
    </citation>
    <scope>NUCLEOTIDE SEQUENCE</scope>
    <source>
        <strain evidence="2">Prilba</strain>
    </source>
</reference>
<dbReference type="PANTHER" id="PTHR33129:SF1">
    <property type="entry name" value="ATP-BINDING PROTEIN"/>
    <property type="match status" value="1"/>
</dbReference>
<gene>
    <name evidence="2" type="ORF">DFH94DRAFT_744163</name>
</gene>
<proteinExistence type="predicted"/>
<evidence type="ECO:0000313" key="3">
    <source>
        <dbReference type="Proteomes" id="UP000759537"/>
    </source>
</evidence>
<comment type="caution">
    <text evidence="2">The sequence shown here is derived from an EMBL/GenBank/DDBJ whole genome shotgun (WGS) entry which is preliminary data.</text>
</comment>
<sequence>MTDNIDSIISPEQKAVWKKVKDTSPLAQLHRRFWLQGEYKDKLLGVHKGVHKDRAEEGEDDDDDDGDDDIGPECHILDIGIPDLEVTKFWVRKEYFRMYKQCDHHLETMRNAMKSPSQIIIGQPGIGKSCWILYALCRRLVERKPVMWYRDSIMYLFVSDGVYEATENPRSTLFKTRVWTLVDADGDSIFPPPLGQPGVNYLHIFTTSPKWDQWKRLTKTTSCAFAIMNPWTRAEISAAAPIHGFAASDPAVDEMYSRFGPTPRICFDLLKMPSRLNVHKDRFESVLSNLSSRTLQEMVHGALILKFDDVTHTILLLKRRGNDLSRALVVVELITLDVEMALRNQLRKETQAERLALYRSLANLEAARRLAGVVYESLAQEKLQQQNPIELHIFPMIKKRPEGSGKGEKLPRWYSNHGDGADPSSVQSINIRRTDNDVFSSMPKLIKDNIYYAPQSPNEVAFHSFIMDNERLFIFQFTIASYDEIENGILASFSQDSLPYFVFGVPPTLSEVSCPELKGSLEGVKLYSVVVDPEA</sequence>
<dbReference type="InterPro" id="IPR052980">
    <property type="entry name" value="Crinkler_effector"/>
</dbReference>
<dbReference type="AlphaFoldDB" id="A0A9P5MVB8"/>
<reference evidence="2" key="2">
    <citation type="journal article" date="2020" name="Nat. Commun.">
        <title>Large-scale genome sequencing of mycorrhizal fungi provides insights into the early evolution of symbiotic traits.</title>
        <authorList>
            <person name="Miyauchi S."/>
            <person name="Kiss E."/>
            <person name="Kuo A."/>
            <person name="Drula E."/>
            <person name="Kohler A."/>
            <person name="Sanchez-Garcia M."/>
            <person name="Morin E."/>
            <person name="Andreopoulos B."/>
            <person name="Barry K.W."/>
            <person name="Bonito G."/>
            <person name="Buee M."/>
            <person name="Carver A."/>
            <person name="Chen C."/>
            <person name="Cichocki N."/>
            <person name="Clum A."/>
            <person name="Culley D."/>
            <person name="Crous P.W."/>
            <person name="Fauchery L."/>
            <person name="Girlanda M."/>
            <person name="Hayes R.D."/>
            <person name="Keri Z."/>
            <person name="LaButti K."/>
            <person name="Lipzen A."/>
            <person name="Lombard V."/>
            <person name="Magnuson J."/>
            <person name="Maillard F."/>
            <person name="Murat C."/>
            <person name="Nolan M."/>
            <person name="Ohm R.A."/>
            <person name="Pangilinan J."/>
            <person name="Pereira M.F."/>
            <person name="Perotto S."/>
            <person name="Peter M."/>
            <person name="Pfister S."/>
            <person name="Riley R."/>
            <person name="Sitrit Y."/>
            <person name="Stielow J.B."/>
            <person name="Szollosi G."/>
            <person name="Zifcakova L."/>
            <person name="Stursova M."/>
            <person name="Spatafora J.W."/>
            <person name="Tedersoo L."/>
            <person name="Vaario L.M."/>
            <person name="Yamada A."/>
            <person name="Yan M."/>
            <person name="Wang P."/>
            <person name="Xu J."/>
            <person name="Bruns T."/>
            <person name="Baldrian P."/>
            <person name="Vilgalys R."/>
            <person name="Dunand C."/>
            <person name="Henrissat B."/>
            <person name="Grigoriev I.V."/>
            <person name="Hibbett D."/>
            <person name="Nagy L.G."/>
            <person name="Martin F.M."/>
        </authorList>
    </citation>
    <scope>NUCLEOTIDE SEQUENCE</scope>
    <source>
        <strain evidence="2">Prilba</strain>
    </source>
</reference>